<dbReference type="GO" id="GO:0008554">
    <property type="term" value="F:P-type sodium transporter activity"/>
    <property type="evidence" value="ECO:0007669"/>
    <property type="project" value="UniProtKB-EC"/>
</dbReference>
<evidence type="ECO:0000256" key="14">
    <source>
        <dbReference type="ARBA" id="ARBA00023053"/>
    </source>
</evidence>
<dbReference type="InterPro" id="IPR059000">
    <property type="entry name" value="ATPase_P-type_domA"/>
</dbReference>
<organism evidence="25 26">
    <name type="scientific">Acrodontium crateriforme</name>
    <dbReference type="NCBI Taxonomy" id="150365"/>
    <lineage>
        <taxon>Eukaryota</taxon>
        <taxon>Fungi</taxon>
        <taxon>Dikarya</taxon>
        <taxon>Ascomycota</taxon>
        <taxon>Pezizomycotina</taxon>
        <taxon>Dothideomycetes</taxon>
        <taxon>Dothideomycetidae</taxon>
        <taxon>Mycosphaerellales</taxon>
        <taxon>Teratosphaeriaceae</taxon>
        <taxon>Acrodontium</taxon>
    </lineage>
</organism>
<proteinExistence type="inferred from homology"/>
<keyword evidence="14" id="KW-0915">Sodium</keyword>
<dbReference type="SFLD" id="SFLDS00003">
    <property type="entry name" value="Haloacid_Dehalogenase"/>
    <property type="match status" value="1"/>
</dbReference>
<dbReference type="Proteomes" id="UP001303373">
    <property type="component" value="Chromosome 2"/>
</dbReference>
<keyword evidence="7" id="KW-0479">Metal-binding</keyword>
<dbReference type="EMBL" id="CP138581">
    <property type="protein sequence ID" value="WPG98757.1"/>
    <property type="molecule type" value="Genomic_DNA"/>
</dbReference>
<dbReference type="InterPro" id="IPR023299">
    <property type="entry name" value="ATPase_P-typ_cyto_dom_N"/>
</dbReference>
<dbReference type="Gene3D" id="3.40.1110.10">
    <property type="entry name" value="Calcium-transporting ATPase, cytoplasmic domain N"/>
    <property type="match status" value="1"/>
</dbReference>
<accession>A0AAQ3LZY1</accession>
<dbReference type="NCBIfam" id="TIGR01523">
    <property type="entry name" value="ATPase-IID_K-Na"/>
    <property type="match status" value="1"/>
</dbReference>
<keyword evidence="26" id="KW-1185">Reference proteome</keyword>
<evidence type="ECO:0000256" key="22">
    <source>
        <dbReference type="SAM" id="MobiDB-lite"/>
    </source>
</evidence>
<dbReference type="PROSITE" id="PS00154">
    <property type="entry name" value="ATPASE_E1_E2"/>
    <property type="match status" value="1"/>
</dbReference>
<dbReference type="InterPro" id="IPR008250">
    <property type="entry name" value="ATPase_P-typ_transduc_dom_A_sf"/>
</dbReference>
<dbReference type="Pfam" id="PF13246">
    <property type="entry name" value="Cation_ATPase"/>
    <property type="match status" value="1"/>
</dbReference>
<dbReference type="FunFam" id="3.40.50.1000:FF:000047">
    <property type="entry name" value="Sodium P-type ATPase"/>
    <property type="match status" value="1"/>
</dbReference>
<dbReference type="InterPro" id="IPR006068">
    <property type="entry name" value="ATPase_P-typ_cation-transptr_C"/>
</dbReference>
<evidence type="ECO:0000256" key="19">
    <source>
        <dbReference type="ARBA" id="ARBA00035029"/>
    </source>
</evidence>
<comment type="catalytic activity">
    <reaction evidence="20">
        <text>K(+)(in) + ATP + H2O = K(+)(out) + ADP + phosphate + H(+)</text>
        <dbReference type="Rhea" id="RHEA:75815"/>
        <dbReference type="ChEBI" id="CHEBI:15377"/>
        <dbReference type="ChEBI" id="CHEBI:15378"/>
        <dbReference type="ChEBI" id="CHEBI:29103"/>
        <dbReference type="ChEBI" id="CHEBI:30616"/>
        <dbReference type="ChEBI" id="CHEBI:43474"/>
        <dbReference type="ChEBI" id="CHEBI:456216"/>
    </reaction>
</comment>
<keyword evidence="4" id="KW-1003">Cell membrane</keyword>
<dbReference type="InterPro" id="IPR044492">
    <property type="entry name" value="P_typ_ATPase_HD_dom"/>
</dbReference>
<feature type="compositionally biased region" description="Polar residues" evidence="22">
    <location>
        <begin position="409"/>
        <end position="427"/>
    </location>
</feature>
<evidence type="ECO:0000313" key="26">
    <source>
        <dbReference type="Proteomes" id="UP001303373"/>
    </source>
</evidence>
<dbReference type="Pfam" id="PF00689">
    <property type="entry name" value="Cation_ATPase_C"/>
    <property type="match status" value="1"/>
</dbReference>
<dbReference type="InterPro" id="IPR036412">
    <property type="entry name" value="HAD-like_sf"/>
</dbReference>
<evidence type="ECO:0000256" key="8">
    <source>
        <dbReference type="ARBA" id="ARBA00022741"/>
    </source>
</evidence>
<comment type="catalytic activity">
    <reaction evidence="21">
        <text>Na(+)(in) + ATP + H2O = Na(+)(out) + ADP + phosphate + H(+)</text>
        <dbReference type="Rhea" id="RHEA:14633"/>
        <dbReference type="ChEBI" id="CHEBI:15377"/>
        <dbReference type="ChEBI" id="CHEBI:15378"/>
        <dbReference type="ChEBI" id="CHEBI:29101"/>
        <dbReference type="ChEBI" id="CHEBI:30616"/>
        <dbReference type="ChEBI" id="CHEBI:43474"/>
        <dbReference type="ChEBI" id="CHEBI:456216"/>
        <dbReference type="EC" id="7.2.2.3"/>
    </reaction>
    <physiologicalReaction direction="left-to-right" evidence="21">
        <dbReference type="Rhea" id="RHEA:14634"/>
    </physiologicalReaction>
</comment>
<dbReference type="FunFam" id="1.20.1110.10:FF:000020">
    <property type="entry name" value="Sodium ion P-type ATPase"/>
    <property type="match status" value="1"/>
</dbReference>
<feature type="transmembrane region" description="Helical" evidence="23">
    <location>
        <begin position="816"/>
        <end position="836"/>
    </location>
</feature>
<dbReference type="GO" id="GO:0005886">
    <property type="term" value="C:plasma membrane"/>
    <property type="evidence" value="ECO:0007669"/>
    <property type="project" value="UniProtKB-SubCell"/>
</dbReference>
<dbReference type="SMART" id="SM00831">
    <property type="entry name" value="Cation_ATPase_N"/>
    <property type="match status" value="1"/>
</dbReference>
<protein>
    <recommendedName>
        <fullName evidence="19">P-type Na(+) transporter</fullName>
        <ecNumber evidence="19">7.2.2.3</ecNumber>
    </recommendedName>
</protein>
<name>A0AAQ3LZY1_9PEZI</name>
<dbReference type="Gene3D" id="1.20.1110.10">
    <property type="entry name" value="Calcium-transporting ATPase, transmembrane domain"/>
    <property type="match status" value="2"/>
</dbReference>
<dbReference type="FunFam" id="3.40.1110.10:FF:000039">
    <property type="entry name" value="Sodium P-type ATPase"/>
    <property type="match status" value="1"/>
</dbReference>
<comment type="similarity">
    <text evidence="18">Belongs to the cation transport ATPase (P-type) (TC 3.A.3) family. Type IID subfamily.</text>
</comment>
<evidence type="ECO:0000256" key="11">
    <source>
        <dbReference type="ARBA" id="ARBA00022958"/>
    </source>
</evidence>
<sequence>MGGAPQAQEKHVSGQSNKPLSQPAHALKWAAVAEESNADIEDGLSSGEASRRLEKFGRNELGDGGGVNPGKILIRQIANAMTLVLILAMAVSFGIGSYIEGGVVAAVIIVNIVVGFVQEFKAEKTMDSLRSLSSPTATVVRDAKTVSVSTTEVVPGDIVEMKTGDTIPADVRLTEAVNFETDEALLTGESLPVRKSADDIFNAATGPGDRLNIAYSSSTVTKGRATGIVFATGMYTEIGSIAAALRRKDSKIRPVKRNEDGTAKPHRYMQAAILTVTDAIGHFLGVNVGTPLQKKLSRLAVLLFFIAVVCAIIVLGANDFRNRQEVIIYAVATGLSMIPASLVVVLTITMAAGTKRMVQRHVIVRNLKSLEALGAVTDICSDKTGTLTQGKMVAKKAWIPARGTYTIGETNEPFNPTNGNISHSTYEPRNMSDTEKVKESSYKDLVRDSEALKEYLRVASLANLAHVHQSDDGEWNARGDPTEIAIQVFASRFNWNRRASTAGDNPVMKLLVEFPFDSDVKKMSVIYRDMHTKKLYAYTKGAVERVIASCTSYVAEEGAEPRQMTNKYRDQILENMEGLAKLGLRVLALAGKDYTEPYEDGAEIDRAIVENNLTFRGLIGLYDPPRAESGPSVKQCHEAGIEVHMLTGDHPGTARAIAAQVGILPAKMDELSKDVTDSMVMTAAEFDALSDNEIDNLPVLPLVIARCAPSTKVRMIDALHRRKRFCAMTGDGVNDSPSLKKADVGIAMGQTGSDVAKDASDIILTDDNFASILAAIEEGRRTFDNIQKFVLHLLAQNIAQALILLIGLVFKDNEGISVFPIAPVEIMWIIMITSGLPDMGLGFEKAAPDVMCRPPQSLKRGVFTISVMIDMLFYGIWIAALCLGAFVVTLYGFGDGQIGYRCNESIGDGCEAIFQARATCFATLTWFSIFLAWEVKQPWPKRHFLKWIKDLYNNRFLFWAVVVGFVTVIPLLYIPVINDVVFKHTGITWEWAVVFCASALFFLGTESYKIVKQFVLRHQQRKAESNNAAFDIRSFGRERTMSSMSDVEKA</sequence>
<feature type="transmembrane region" description="Helical" evidence="23">
    <location>
        <begin position="989"/>
        <end position="1011"/>
    </location>
</feature>
<dbReference type="InterPro" id="IPR018303">
    <property type="entry name" value="ATPase_P-typ_P_site"/>
</dbReference>
<evidence type="ECO:0000256" key="20">
    <source>
        <dbReference type="ARBA" id="ARBA00048599"/>
    </source>
</evidence>
<dbReference type="AlphaFoldDB" id="A0AAQ3LZY1"/>
<evidence type="ECO:0000256" key="3">
    <source>
        <dbReference type="ARBA" id="ARBA00022448"/>
    </source>
</evidence>
<evidence type="ECO:0000256" key="16">
    <source>
        <dbReference type="ARBA" id="ARBA00023136"/>
    </source>
</evidence>
<feature type="transmembrane region" description="Helical" evidence="23">
    <location>
        <begin position="299"/>
        <end position="320"/>
    </location>
</feature>
<dbReference type="GO" id="GO:0046872">
    <property type="term" value="F:metal ion binding"/>
    <property type="evidence" value="ECO:0007669"/>
    <property type="project" value="UniProtKB-KW"/>
</dbReference>
<dbReference type="FunFam" id="2.70.150.10:FF:000016">
    <property type="entry name" value="Calcium-transporting P-type ATPase putative"/>
    <property type="match status" value="1"/>
</dbReference>
<keyword evidence="16 23" id="KW-0472">Membrane</keyword>
<evidence type="ECO:0000256" key="6">
    <source>
        <dbReference type="ARBA" id="ARBA00022692"/>
    </source>
</evidence>
<keyword evidence="12" id="KW-1278">Translocase</keyword>
<dbReference type="InterPro" id="IPR004014">
    <property type="entry name" value="ATPase_P-typ_cation-transptr_N"/>
</dbReference>
<evidence type="ECO:0000256" key="21">
    <source>
        <dbReference type="ARBA" id="ARBA00049499"/>
    </source>
</evidence>
<feature type="transmembrane region" description="Helical" evidence="23">
    <location>
        <begin position="101"/>
        <end position="120"/>
    </location>
</feature>
<keyword evidence="5" id="KW-0633">Potassium transport</keyword>
<dbReference type="SFLD" id="SFLDF00027">
    <property type="entry name" value="p-type_atpase"/>
    <property type="match status" value="1"/>
</dbReference>
<dbReference type="FunFam" id="1.20.1110.10:FF:000015">
    <property type="entry name" value="Sodium ion P-type ATPase"/>
    <property type="match status" value="1"/>
</dbReference>
<dbReference type="SFLD" id="SFLDG00002">
    <property type="entry name" value="C1.7:_P-type_atpase_like"/>
    <property type="match status" value="1"/>
</dbReference>
<feature type="transmembrane region" description="Helical" evidence="23">
    <location>
        <begin position="77"/>
        <end position="95"/>
    </location>
</feature>
<keyword evidence="11" id="KW-0630">Potassium</keyword>
<keyword evidence="8" id="KW-0547">Nucleotide-binding</keyword>
<comment type="cofactor">
    <cofactor evidence="1">
        <name>Mg(2+)</name>
        <dbReference type="ChEBI" id="CHEBI:18420"/>
    </cofactor>
</comment>
<comment type="subcellular location">
    <subcellularLocation>
        <location evidence="2">Cell membrane</location>
        <topology evidence="2">Multi-pass membrane protein</topology>
    </subcellularLocation>
</comment>
<keyword evidence="15" id="KW-0406">Ion transport</keyword>
<evidence type="ECO:0000256" key="4">
    <source>
        <dbReference type="ARBA" id="ARBA00022475"/>
    </source>
</evidence>
<dbReference type="GO" id="GO:0016887">
    <property type="term" value="F:ATP hydrolysis activity"/>
    <property type="evidence" value="ECO:0007669"/>
    <property type="project" value="InterPro"/>
</dbReference>
<keyword evidence="10" id="KW-0460">Magnesium</keyword>
<dbReference type="NCBIfam" id="TIGR01494">
    <property type="entry name" value="ATPase_P-type"/>
    <property type="match status" value="3"/>
</dbReference>
<evidence type="ECO:0000256" key="7">
    <source>
        <dbReference type="ARBA" id="ARBA00022723"/>
    </source>
</evidence>
<evidence type="ECO:0000256" key="5">
    <source>
        <dbReference type="ARBA" id="ARBA00022538"/>
    </source>
</evidence>
<evidence type="ECO:0000313" key="25">
    <source>
        <dbReference type="EMBL" id="WPG98757.1"/>
    </source>
</evidence>
<evidence type="ECO:0000256" key="15">
    <source>
        <dbReference type="ARBA" id="ARBA00023065"/>
    </source>
</evidence>
<dbReference type="SUPFAM" id="SSF81653">
    <property type="entry name" value="Calcium ATPase, transduction domain A"/>
    <property type="match status" value="1"/>
</dbReference>
<keyword evidence="13 23" id="KW-1133">Transmembrane helix</keyword>
<feature type="transmembrane region" description="Helical" evidence="23">
    <location>
        <begin position="914"/>
        <end position="935"/>
    </location>
</feature>
<keyword evidence="17" id="KW-0739">Sodium transport</keyword>
<feature type="transmembrane region" description="Helical" evidence="23">
    <location>
        <begin position="326"/>
        <end position="351"/>
    </location>
</feature>
<dbReference type="SUPFAM" id="SSF81665">
    <property type="entry name" value="Calcium ATPase, transmembrane domain M"/>
    <property type="match status" value="1"/>
</dbReference>
<evidence type="ECO:0000256" key="23">
    <source>
        <dbReference type="SAM" id="Phobius"/>
    </source>
</evidence>
<keyword evidence="9" id="KW-0067">ATP-binding</keyword>
<feature type="region of interest" description="Disordered" evidence="22">
    <location>
        <begin position="1"/>
        <end position="21"/>
    </location>
</feature>
<feature type="transmembrane region" description="Helical" evidence="23">
    <location>
        <begin position="789"/>
        <end position="810"/>
    </location>
</feature>
<evidence type="ECO:0000256" key="10">
    <source>
        <dbReference type="ARBA" id="ARBA00022842"/>
    </source>
</evidence>
<gene>
    <name evidence="25" type="ORF">R9X50_00155100</name>
</gene>
<dbReference type="PANTHER" id="PTHR42861">
    <property type="entry name" value="CALCIUM-TRANSPORTING ATPASE"/>
    <property type="match status" value="1"/>
</dbReference>
<feature type="domain" description="Cation-transporting P-type ATPase N-terminal" evidence="24">
    <location>
        <begin position="23"/>
        <end position="97"/>
    </location>
</feature>
<feature type="transmembrane region" description="Helical" evidence="23">
    <location>
        <begin position="956"/>
        <end position="977"/>
    </location>
</feature>
<dbReference type="InterPro" id="IPR006414">
    <property type="entry name" value="P-type_ATPase_IID"/>
</dbReference>
<evidence type="ECO:0000256" key="18">
    <source>
        <dbReference type="ARBA" id="ARBA00035017"/>
    </source>
</evidence>
<reference evidence="25 26" key="1">
    <citation type="submission" date="2023-11" db="EMBL/GenBank/DDBJ databases">
        <title>An acidophilic fungus is an integral part of prey digestion in a carnivorous sundew plant.</title>
        <authorList>
            <person name="Tsai I.J."/>
        </authorList>
    </citation>
    <scope>NUCLEOTIDE SEQUENCE [LARGE SCALE GENOMIC DNA]</scope>
    <source>
        <strain evidence="25">169a</strain>
    </source>
</reference>
<evidence type="ECO:0000256" key="12">
    <source>
        <dbReference type="ARBA" id="ARBA00022967"/>
    </source>
</evidence>
<evidence type="ECO:0000256" key="17">
    <source>
        <dbReference type="ARBA" id="ARBA00023201"/>
    </source>
</evidence>
<dbReference type="InterPro" id="IPR023298">
    <property type="entry name" value="ATPase_P-typ_TM_dom_sf"/>
</dbReference>
<feature type="transmembrane region" description="Helical" evidence="23">
    <location>
        <begin position="872"/>
        <end position="894"/>
    </location>
</feature>
<dbReference type="EC" id="7.2.2.3" evidence="19"/>
<evidence type="ECO:0000256" key="13">
    <source>
        <dbReference type="ARBA" id="ARBA00022989"/>
    </source>
</evidence>
<keyword evidence="3" id="KW-0813">Transport</keyword>
<dbReference type="InterPro" id="IPR001757">
    <property type="entry name" value="P_typ_ATPase"/>
</dbReference>
<keyword evidence="6 23" id="KW-0812">Transmembrane</keyword>
<feature type="region of interest" description="Disordered" evidence="22">
    <location>
        <begin position="409"/>
        <end position="438"/>
    </location>
</feature>
<evidence type="ECO:0000256" key="9">
    <source>
        <dbReference type="ARBA" id="ARBA00022840"/>
    </source>
</evidence>
<dbReference type="GO" id="GO:0005524">
    <property type="term" value="F:ATP binding"/>
    <property type="evidence" value="ECO:0007669"/>
    <property type="project" value="UniProtKB-KW"/>
</dbReference>
<dbReference type="SUPFAM" id="SSF56784">
    <property type="entry name" value="HAD-like"/>
    <property type="match status" value="1"/>
</dbReference>
<evidence type="ECO:0000256" key="1">
    <source>
        <dbReference type="ARBA" id="ARBA00001946"/>
    </source>
</evidence>
<dbReference type="Gene3D" id="2.70.150.10">
    <property type="entry name" value="Calcium-transporting ATPase, cytoplasmic transduction domain A"/>
    <property type="match status" value="1"/>
</dbReference>
<evidence type="ECO:0000256" key="2">
    <source>
        <dbReference type="ARBA" id="ARBA00004651"/>
    </source>
</evidence>
<dbReference type="SUPFAM" id="SSF81660">
    <property type="entry name" value="Metal cation-transporting ATPase, ATP-binding domain N"/>
    <property type="match status" value="1"/>
</dbReference>
<dbReference type="Pfam" id="PF00690">
    <property type="entry name" value="Cation_ATPase_N"/>
    <property type="match status" value="1"/>
</dbReference>
<dbReference type="GO" id="GO:0006813">
    <property type="term" value="P:potassium ion transport"/>
    <property type="evidence" value="ECO:0007669"/>
    <property type="project" value="UniProtKB-KW"/>
</dbReference>
<dbReference type="Pfam" id="PF00122">
    <property type="entry name" value="E1-E2_ATPase"/>
    <property type="match status" value="1"/>
</dbReference>
<evidence type="ECO:0000259" key="24">
    <source>
        <dbReference type="SMART" id="SM00831"/>
    </source>
</evidence>
<dbReference type="PRINTS" id="PR00119">
    <property type="entry name" value="CATATPASE"/>
</dbReference>